<reference evidence="2 3" key="1">
    <citation type="submission" date="2023-08" db="EMBL/GenBank/DDBJ databases">
        <title>New molecular markers tilS and rpoB for phylogenetic and monitoring studies of the genus Thiothrix biodiversity.</title>
        <authorList>
            <person name="Ravin N.V."/>
            <person name="Smolyakov D."/>
            <person name="Markov N.D."/>
            <person name="Beletsky A.V."/>
            <person name="Mardanov A.V."/>
            <person name="Rudenko T.S."/>
            <person name="Grabovich M.Y."/>
        </authorList>
    </citation>
    <scope>NUCLEOTIDE SEQUENCE</scope>
    <source>
        <strain evidence="2">DNT52</strain>
        <strain evidence="1 3">H33</strain>
    </source>
</reference>
<evidence type="ECO:0000313" key="1">
    <source>
        <dbReference type="EMBL" id="MDQ5771022.1"/>
    </source>
</evidence>
<dbReference type="Proteomes" id="UP001223336">
    <property type="component" value="Unassembled WGS sequence"/>
</dbReference>
<dbReference type="AlphaFoldDB" id="A0AA51MLI8"/>
<sequence>MAMLNEEVASKIANALGILAERWREIDESDESKEIERQYNILINALLDCGFDPYRDYLDLMEMLPARLMPKRYLTAAKEPIPPDHKGY</sequence>
<dbReference type="EMBL" id="CP133217">
    <property type="protein sequence ID" value="WML86734.1"/>
    <property type="molecule type" value="Genomic_DNA"/>
</dbReference>
<protein>
    <submittedName>
        <fullName evidence="2">Uncharacterized protein</fullName>
    </submittedName>
</protein>
<evidence type="ECO:0000313" key="2">
    <source>
        <dbReference type="EMBL" id="WML86734.1"/>
    </source>
</evidence>
<organism evidence="2">
    <name type="scientific">Thiothrix subterranea</name>
    <dbReference type="NCBI Taxonomy" id="2735563"/>
    <lineage>
        <taxon>Bacteria</taxon>
        <taxon>Pseudomonadati</taxon>
        <taxon>Pseudomonadota</taxon>
        <taxon>Gammaproteobacteria</taxon>
        <taxon>Thiotrichales</taxon>
        <taxon>Thiotrichaceae</taxon>
        <taxon>Thiothrix</taxon>
    </lineage>
</organism>
<dbReference type="RefSeq" id="WP_308136667.1">
    <property type="nucleotide sequence ID" value="NZ_CP133197.1"/>
</dbReference>
<accession>A0AA51MLI8</accession>
<dbReference type="EMBL" id="JAVFKN010000065">
    <property type="protein sequence ID" value="MDQ5771022.1"/>
    <property type="molecule type" value="Genomic_DNA"/>
</dbReference>
<evidence type="ECO:0000313" key="3">
    <source>
        <dbReference type="Proteomes" id="UP001223336"/>
    </source>
</evidence>
<gene>
    <name evidence="1" type="ORF">RCC75_21035</name>
    <name evidence="2" type="ORF">RCG00_20930</name>
</gene>
<dbReference type="Proteomes" id="UP001229862">
    <property type="component" value="Chromosome"/>
</dbReference>
<name>A0AA51MLI8_9GAMM</name>
<keyword evidence="3" id="KW-1185">Reference proteome</keyword>
<proteinExistence type="predicted"/>